<dbReference type="Gene3D" id="3.90.320.10">
    <property type="match status" value="1"/>
</dbReference>
<name>A0A1I4FSX6_9PROT</name>
<organism evidence="2 3">
    <name type="scientific">Nitrosomonas aestuarii</name>
    <dbReference type="NCBI Taxonomy" id="52441"/>
    <lineage>
        <taxon>Bacteria</taxon>
        <taxon>Pseudomonadati</taxon>
        <taxon>Pseudomonadota</taxon>
        <taxon>Betaproteobacteria</taxon>
        <taxon>Nitrosomonadales</taxon>
        <taxon>Nitrosomonadaceae</taxon>
        <taxon>Nitrosomonas</taxon>
    </lineage>
</organism>
<dbReference type="InterPro" id="IPR024432">
    <property type="entry name" value="Put_RecE_PDDEXK-like_dom"/>
</dbReference>
<proteinExistence type="predicted"/>
<evidence type="ECO:0000313" key="3">
    <source>
        <dbReference type="Proteomes" id="UP000199533"/>
    </source>
</evidence>
<dbReference type="AlphaFoldDB" id="A0A1I4FSX6"/>
<reference evidence="3" key="1">
    <citation type="submission" date="2016-10" db="EMBL/GenBank/DDBJ databases">
        <authorList>
            <person name="Varghese N."/>
            <person name="Submissions S."/>
        </authorList>
    </citation>
    <scope>NUCLEOTIDE SEQUENCE [LARGE SCALE GENOMIC DNA]</scope>
    <source>
        <strain evidence="3">Nm69</strain>
    </source>
</reference>
<dbReference type="InterPro" id="IPR011604">
    <property type="entry name" value="PDDEXK-like_dom_sf"/>
</dbReference>
<dbReference type="RefSeq" id="WP_170841719.1">
    <property type="nucleotide sequence ID" value="NZ_FOSP01000042.1"/>
</dbReference>
<accession>A0A1I4FSX6</accession>
<dbReference type="Pfam" id="PF12684">
    <property type="entry name" value="DUF3799"/>
    <property type="match status" value="1"/>
</dbReference>
<sequence length="302" mass="33351">METILSNGSDQQQAVTLTDHPLPAFLGSDCGLKVLSADTYHQNPAVGSSGLKKIMRSPAHYQEFRLNPPEPTPTMQFGTAFHTALLEPDVFSRDYAVAPKFDRRTKKGKEAAEAWDSVNASKTALTREQTDSIQKMVASVRAHTGASLVLSNGIAEMSGFWKDEETGVACKCRPDFIGYDPSGLYLVDVKTCCDASIEGFARVIANLSYDVQAAFYIDGIRRVTGLTPKQFIFIAVEKDAPHMTAVYTASNEMIAIGREKYRGALQLLKWCTQHKHWPGYQPHGLVESIDLPRWAANFTLDD</sequence>
<evidence type="ECO:0000313" key="2">
    <source>
        <dbReference type="EMBL" id="SFL21022.1"/>
    </source>
</evidence>
<dbReference type="EMBL" id="FOSP01000042">
    <property type="protein sequence ID" value="SFL21022.1"/>
    <property type="molecule type" value="Genomic_DNA"/>
</dbReference>
<feature type="domain" description="Putative exodeoxyribonuclease 8 PDDEXK-like" evidence="1">
    <location>
        <begin position="48"/>
        <end position="280"/>
    </location>
</feature>
<dbReference type="Proteomes" id="UP000199533">
    <property type="component" value="Unassembled WGS sequence"/>
</dbReference>
<gene>
    <name evidence="2" type="ORF">SAMN05216302_104217</name>
</gene>
<keyword evidence="3" id="KW-1185">Reference proteome</keyword>
<protein>
    <recommendedName>
        <fullName evidence="1">Putative exodeoxyribonuclease 8 PDDEXK-like domain-containing protein</fullName>
    </recommendedName>
</protein>
<evidence type="ECO:0000259" key="1">
    <source>
        <dbReference type="Pfam" id="PF12684"/>
    </source>
</evidence>
<dbReference type="STRING" id="52441.SAMN05216302_104217"/>